<name>A0A512DGQ4_9CELL</name>
<comment type="similarity">
    <text evidence="1">Belongs to the multicopper oxidase family.</text>
</comment>
<evidence type="ECO:0000259" key="2">
    <source>
        <dbReference type="Pfam" id="PF00394"/>
    </source>
</evidence>
<dbReference type="Pfam" id="PF00394">
    <property type="entry name" value="Cu-oxidase"/>
    <property type="match status" value="1"/>
</dbReference>
<dbReference type="Pfam" id="PF07732">
    <property type="entry name" value="Cu-oxidase_3"/>
    <property type="match status" value="1"/>
</dbReference>
<dbReference type="PANTHER" id="PTHR48267">
    <property type="entry name" value="CUPREDOXIN SUPERFAMILY PROTEIN"/>
    <property type="match status" value="1"/>
</dbReference>
<comment type="caution">
    <text evidence="5">The sequence shown here is derived from an EMBL/GenBank/DDBJ whole genome shotgun (WGS) entry which is preliminary data.</text>
</comment>
<dbReference type="Proteomes" id="UP000321181">
    <property type="component" value="Unassembled WGS sequence"/>
</dbReference>
<dbReference type="PANTHER" id="PTHR48267:SF1">
    <property type="entry name" value="BILIRUBIN OXIDASE"/>
    <property type="match status" value="1"/>
</dbReference>
<evidence type="ECO:0000259" key="3">
    <source>
        <dbReference type="Pfam" id="PF07731"/>
    </source>
</evidence>
<keyword evidence="6" id="KW-1185">Reference proteome</keyword>
<dbReference type="InterPro" id="IPR001117">
    <property type="entry name" value="Cu-oxidase_2nd"/>
</dbReference>
<evidence type="ECO:0000313" key="6">
    <source>
        <dbReference type="Proteomes" id="UP000321181"/>
    </source>
</evidence>
<sequence length="587" mass="62996">MLAHVCQLPLPARQGGGGAPTLVVAADGAACVHEMSGVLMNVSRREALGLGALSVLGVAGLTVPFGGSGVQAKSISTLAARNMPKPYAAGFVHPPVLPYTTVQDANGPYRLFTVSERQSVANILPGLTTPVYGYNGSVPGPIVKVPQGTRARLRVRNQLPATGNPLSGQAFNTSTHLHGSASLPQYDGYANDVTEPGEYKDYLYPNWQPARTLWYHDHNVMTTAQNAYSGLAAQYHLSDEAERALLPQGSYDVAMTVSDAMFAADGKLAYEDNSHSGLWGDVVLVNGQPWPVLKVKPKIYRFRVLNASISRSYRFKLSNGAPLNVVATDGGLMPRTQPVTSYRHAGAERYEVLIDFSKYPVGTTIDLTNLSNPNNVDYDHTNKVMRFVVSDPATLPADQPGSWTPSTVPTTLVASEAMGLTPAMATNKAYMRLERTNGQFAINGRTWHDIEASGFTSLLTNPRPDEVGLWTIENSSGGWFHPLHIHLIDFQIVSRNGVAPFAYEKGPKDVVYVGEGETVKVLMKFTLNPGGGTSGGNAGGRYMVHCHNLPHEDHDMMTQFAVGDPTVNDPIAAAVPQPDSGAYADAA</sequence>
<reference evidence="5 6" key="1">
    <citation type="submission" date="2019-07" db="EMBL/GenBank/DDBJ databases">
        <title>Whole genome shotgun sequence of Cellulomonas aerilata NBRC 106308.</title>
        <authorList>
            <person name="Hosoyama A."/>
            <person name="Uohara A."/>
            <person name="Ohji S."/>
            <person name="Ichikawa N."/>
        </authorList>
    </citation>
    <scope>NUCLEOTIDE SEQUENCE [LARGE SCALE GENOMIC DNA]</scope>
    <source>
        <strain evidence="5 6">NBRC 106308</strain>
    </source>
</reference>
<evidence type="ECO:0000256" key="1">
    <source>
        <dbReference type="ARBA" id="ARBA00010609"/>
    </source>
</evidence>
<dbReference type="EMBL" id="BJYY01000022">
    <property type="protein sequence ID" value="GEO35674.1"/>
    <property type="molecule type" value="Genomic_DNA"/>
</dbReference>
<dbReference type="InterPro" id="IPR008972">
    <property type="entry name" value="Cupredoxin"/>
</dbReference>
<dbReference type="InterPro" id="IPR045087">
    <property type="entry name" value="Cu-oxidase_fam"/>
</dbReference>
<evidence type="ECO:0008006" key="7">
    <source>
        <dbReference type="Google" id="ProtNLM"/>
    </source>
</evidence>
<dbReference type="InterPro" id="IPR011707">
    <property type="entry name" value="Cu-oxidase-like_N"/>
</dbReference>
<accession>A0A512DGQ4</accession>
<dbReference type="InterPro" id="IPR011706">
    <property type="entry name" value="Cu-oxidase_C"/>
</dbReference>
<dbReference type="CDD" id="cd13889">
    <property type="entry name" value="CuRO_3_BOD"/>
    <property type="match status" value="1"/>
</dbReference>
<dbReference type="SUPFAM" id="SSF49503">
    <property type="entry name" value="Cupredoxins"/>
    <property type="match status" value="3"/>
</dbReference>
<protein>
    <recommendedName>
        <fullName evidence="7">Spore coat protein A</fullName>
    </recommendedName>
</protein>
<feature type="domain" description="Plastocyanin-like" evidence="3">
    <location>
        <begin position="461"/>
        <end position="564"/>
    </location>
</feature>
<proteinExistence type="inferred from homology"/>
<evidence type="ECO:0000259" key="4">
    <source>
        <dbReference type="Pfam" id="PF07732"/>
    </source>
</evidence>
<dbReference type="AlphaFoldDB" id="A0A512DGQ4"/>
<gene>
    <name evidence="5" type="ORF">CAE01nite_33990</name>
</gene>
<dbReference type="GO" id="GO:0005507">
    <property type="term" value="F:copper ion binding"/>
    <property type="evidence" value="ECO:0007669"/>
    <property type="project" value="InterPro"/>
</dbReference>
<dbReference type="GO" id="GO:0016491">
    <property type="term" value="F:oxidoreductase activity"/>
    <property type="evidence" value="ECO:0007669"/>
    <property type="project" value="InterPro"/>
</dbReference>
<organism evidence="5 6">
    <name type="scientific">Cellulomonas aerilata</name>
    <dbReference type="NCBI Taxonomy" id="515326"/>
    <lineage>
        <taxon>Bacteria</taxon>
        <taxon>Bacillati</taxon>
        <taxon>Actinomycetota</taxon>
        <taxon>Actinomycetes</taxon>
        <taxon>Micrococcales</taxon>
        <taxon>Cellulomonadaceae</taxon>
        <taxon>Cellulomonas</taxon>
    </lineage>
</organism>
<dbReference type="Gene3D" id="2.60.40.420">
    <property type="entry name" value="Cupredoxins - blue copper proteins"/>
    <property type="match status" value="3"/>
</dbReference>
<evidence type="ECO:0000313" key="5">
    <source>
        <dbReference type="EMBL" id="GEO35674.1"/>
    </source>
</evidence>
<dbReference type="Pfam" id="PF07731">
    <property type="entry name" value="Cu-oxidase_2"/>
    <property type="match status" value="1"/>
</dbReference>
<feature type="domain" description="Plastocyanin-like" evidence="4">
    <location>
        <begin position="122"/>
        <end position="239"/>
    </location>
</feature>
<feature type="domain" description="Plastocyanin-like" evidence="2">
    <location>
        <begin position="278"/>
        <end position="360"/>
    </location>
</feature>